<name>A0A0D1IMW3_BACIU</name>
<evidence type="ECO:0000313" key="1">
    <source>
        <dbReference type="EMBL" id="KIU10543.1"/>
    </source>
</evidence>
<accession>A0A0D1IMW3</accession>
<dbReference type="EMBL" id="JXBC01000004">
    <property type="protein sequence ID" value="KIU10543.1"/>
    <property type="molecule type" value="Genomic_DNA"/>
</dbReference>
<dbReference type="AlphaFoldDB" id="A0A0D1IMW3"/>
<dbReference type="Proteomes" id="UP000032247">
    <property type="component" value="Unassembled WGS sequence"/>
</dbReference>
<gene>
    <name evidence="1" type="ORF">SC09_Contig25orf00308</name>
</gene>
<sequence>MGDKFESSSPMKLTEQNVDLMEELLLKCRMPYQMHHLLVFQVRQLNY</sequence>
<proteinExistence type="predicted"/>
<reference evidence="1 2" key="1">
    <citation type="submission" date="2014-12" db="EMBL/GenBank/DDBJ databases">
        <title>Comparative genome analysis of Bacillus coagulans HM-08, Clostridium butyricum HM-68, Bacillus subtilis HM-66 and Bacillus licheniformis BL-09.</title>
        <authorList>
            <person name="Zhang H."/>
        </authorList>
    </citation>
    <scope>NUCLEOTIDE SEQUENCE [LARGE SCALE GENOMIC DNA]</scope>
    <source>
        <strain evidence="1 2">HM-66</strain>
    </source>
</reference>
<comment type="caution">
    <text evidence="1">The sequence shown here is derived from an EMBL/GenBank/DDBJ whole genome shotgun (WGS) entry which is preliminary data.</text>
</comment>
<dbReference type="PATRIC" id="fig|1423.173.peg.2653"/>
<protein>
    <submittedName>
        <fullName evidence="1">Uncharacterized protein</fullName>
    </submittedName>
</protein>
<organism evidence="1 2">
    <name type="scientific">Bacillus subtilis</name>
    <dbReference type="NCBI Taxonomy" id="1423"/>
    <lineage>
        <taxon>Bacteria</taxon>
        <taxon>Bacillati</taxon>
        <taxon>Bacillota</taxon>
        <taxon>Bacilli</taxon>
        <taxon>Bacillales</taxon>
        <taxon>Bacillaceae</taxon>
        <taxon>Bacillus</taxon>
    </lineage>
</organism>
<evidence type="ECO:0000313" key="2">
    <source>
        <dbReference type="Proteomes" id="UP000032247"/>
    </source>
</evidence>